<dbReference type="Gene3D" id="3.90.1720.10">
    <property type="entry name" value="endopeptidase domain like (from Nostoc punctiforme)"/>
    <property type="match status" value="1"/>
</dbReference>
<sequence length="248" mass="27851">MRFFSLIAIAGACLVSCAPQKRSPEDAVLVAKSYAELEWMPEARHIRHGKDSKGIIVHTPDKSLSAHTDDKRGWWQPGKPATGMAYKWGGFDTPESFLAGLKAGKKAGDVANSYKVRNDNAVVSEESVGIDCSGFVSRCWGLDRHVSTKDLPGICEPVGWGELRKGDILLKNGHVLMFLTYQDSFVIGYEAGPIPTWRARICAIHVDYLKKNDYAPWRYRLMDEPAADAETKYYDIDFSREQWRMGPY</sequence>
<accession>A0ABW5D723</accession>
<organism evidence="1 2">
    <name type="scientific">Luteolibacter algae</name>
    <dbReference type="NCBI Taxonomy" id="454151"/>
    <lineage>
        <taxon>Bacteria</taxon>
        <taxon>Pseudomonadati</taxon>
        <taxon>Verrucomicrobiota</taxon>
        <taxon>Verrucomicrobiia</taxon>
        <taxon>Verrucomicrobiales</taxon>
        <taxon>Verrucomicrobiaceae</taxon>
        <taxon>Luteolibacter</taxon>
    </lineage>
</organism>
<comment type="caution">
    <text evidence="1">The sequence shown here is derived from an EMBL/GenBank/DDBJ whole genome shotgun (WGS) entry which is preliminary data.</text>
</comment>
<gene>
    <name evidence="1" type="ORF">ACFSSA_02045</name>
</gene>
<reference evidence="2" key="1">
    <citation type="journal article" date="2019" name="Int. J. Syst. Evol. Microbiol.">
        <title>The Global Catalogue of Microorganisms (GCM) 10K type strain sequencing project: providing services to taxonomists for standard genome sequencing and annotation.</title>
        <authorList>
            <consortium name="The Broad Institute Genomics Platform"/>
            <consortium name="The Broad Institute Genome Sequencing Center for Infectious Disease"/>
            <person name="Wu L."/>
            <person name="Ma J."/>
        </authorList>
    </citation>
    <scope>NUCLEOTIDE SEQUENCE [LARGE SCALE GENOMIC DNA]</scope>
    <source>
        <strain evidence="2">CGMCC 4.7106</strain>
    </source>
</reference>
<proteinExistence type="predicted"/>
<evidence type="ECO:0008006" key="3">
    <source>
        <dbReference type="Google" id="ProtNLM"/>
    </source>
</evidence>
<dbReference type="SUPFAM" id="SSF54001">
    <property type="entry name" value="Cysteine proteinases"/>
    <property type="match status" value="1"/>
</dbReference>
<evidence type="ECO:0000313" key="1">
    <source>
        <dbReference type="EMBL" id="MFD2255445.1"/>
    </source>
</evidence>
<dbReference type="Proteomes" id="UP001597375">
    <property type="component" value="Unassembled WGS sequence"/>
</dbReference>
<protein>
    <recommendedName>
        <fullName evidence="3">NlpC/P60 domain-containing protein</fullName>
    </recommendedName>
</protein>
<dbReference type="EMBL" id="JBHUIT010000002">
    <property type="protein sequence ID" value="MFD2255445.1"/>
    <property type="molecule type" value="Genomic_DNA"/>
</dbReference>
<evidence type="ECO:0000313" key="2">
    <source>
        <dbReference type="Proteomes" id="UP001597375"/>
    </source>
</evidence>
<dbReference type="RefSeq" id="WP_386818104.1">
    <property type="nucleotide sequence ID" value="NZ_JBHUIT010000002.1"/>
</dbReference>
<name>A0ABW5D723_9BACT</name>
<keyword evidence="2" id="KW-1185">Reference proteome</keyword>
<dbReference type="InterPro" id="IPR038765">
    <property type="entry name" value="Papain-like_cys_pep_sf"/>
</dbReference>